<dbReference type="InterPro" id="IPR000683">
    <property type="entry name" value="Gfo/Idh/MocA-like_OxRdtase_N"/>
</dbReference>
<evidence type="ECO:0000259" key="2">
    <source>
        <dbReference type="Pfam" id="PF01408"/>
    </source>
</evidence>
<proteinExistence type="inferred from homology"/>
<protein>
    <submittedName>
        <fullName evidence="4">Gfo/Idh/MocA family oxidoreductase</fullName>
    </submittedName>
</protein>
<gene>
    <name evidence="4" type="ORF">GZH47_11600</name>
</gene>
<dbReference type="SUPFAM" id="SSF51735">
    <property type="entry name" value="NAD(P)-binding Rossmann-fold domains"/>
    <property type="match status" value="1"/>
</dbReference>
<evidence type="ECO:0000256" key="1">
    <source>
        <dbReference type="ARBA" id="ARBA00010928"/>
    </source>
</evidence>
<feature type="domain" description="Gfo/Idh/MocA-like oxidoreductase N-terminal" evidence="2">
    <location>
        <begin position="18"/>
        <end position="140"/>
    </location>
</feature>
<dbReference type="InterPro" id="IPR036291">
    <property type="entry name" value="NAD(P)-bd_dom_sf"/>
</dbReference>
<dbReference type="InterPro" id="IPR051450">
    <property type="entry name" value="Gfo/Idh/MocA_Oxidoreductases"/>
</dbReference>
<accession>A0A6C0P9D3</accession>
<sequence length="418" mass="46166">MAVVCRKEAGGQVLNRKRYAFVGAGNRCTYMYAVPMAREYADIAVIVGVFDSNAKRAALLQARIGGHVPVYDDFAVMLDEAKPDVVIVTSIDSTHHTYIVQALFAGCDVISEKPLTIDEDKCALILDAERRTGKRVTVTFNLRYMPFMGRLKEAAAEPTLGTITQVHFEWHLDTKHGADYFRRWHRRKANSGGLLVHKSTHHFDIVNWVLGDEPAEVQAFGATRFYGPTRKERGMRCSGCAYAGSCEFHIDIREGGHKLLYSDCEDVDQYYRDACVFADEIDIEDTVSLTARYAGGAMMSYSLTAYAPYEGFRIVITGTKGRLEAAYTEGAVGPYAGHTIQSIRLFDRHQAVIDIPLGEESGSHGGGDERLLRALLTGESDDRQATSRDGALSCAIGFAANRSIREGRAVRIADLITL</sequence>
<organism evidence="4 5">
    <name type="scientific">Paenibacillus rhizovicinus</name>
    <dbReference type="NCBI Taxonomy" id="2704463"/>
    <lineage>
        <taxon>Bacteria</taxon>
        <taxon>Bacillati</taxon>
        <taxon>Bacillota</taxon>
        <taxon>Bacilli</taxon>
        <taxon>Bacillales</taxon>
        <taxon>Paenibacillaceae</taxon>
        <taxon>Paenibacillus</taxon>
    </lineage>
</organism>
<reference evidence="4 5" key="1">
    <citation type="submission" date="2020-02" db="EMBL/GenBank/DDBJ databases">
        <title>Paenibacillus sp. nov., isolated from rhizosphere soil of tomato.</title>
        <authorList>
            <person name="Weon H.-Y."/>
            <person name="Lee S.A."/>
        </authorList>
    </citation>
    <scope>NUCLEOTIDE SEQUENCE [LARGE SCALE GENOMIC DNA]</scope>
    <source>
        <strain evidence="4 5">14171R-81</strain>
    </source>
</reference>
<dbReference type="InterPro" id="IPR004104">
    <property type="entry name" value="Gfo/Idh/MocA-like_OxRdtase_C"/>
</dbReference>
<name>A0A6C0P9D3_9BACL</name>
<dbReference type="AlphaFoldDB" id="A0A6C0P9D3"/>
<dbReference type="PANTHER" id="PTHR43377">
    <property type="entry name" value="BILIVERDIN REDUCTASE A"/>
    <property type="match status" value="1"/>
</dbReference>
<feature type="domain" description="Gfo/Idh/MocA-like oxidoreductase C-terminal" evidence="3">
    <location>
        <begin position="156"/>
        <end position="411"/>
    </location>
</feature>
<dbReference type="Proteomes" id="UP000479114">
    <property type="component" value="Chromosome"/>
</dbReference>
<comment type="similarity">
    <text evidence="1">Belongs to the Gfo/Idh/MocA family.</text>
</comment>
<dbReference type="Pfam" id="PF02894">
    <property type="entry name" value="GFO_IDH_MocA_C"/>
    <property type="match status" value="1"/>
</dbReference>
<evidence type="ECO:0000313" key="4">
    <source>
        <dbReference type="EMBL" id="QHW35046.1"/>
    </source>
</evidence>
<evidence type="ECO:0000313" key="5">
    <source>
        <dbReference type="Proteomes" id="UP000479114"/>
    </source>
</evidence>
<dbReference type="Gene3D" id="3.30.360.10">
    <property type="entry name" value="Dihydrodipicolinate Reductase, domain 2"/>
    <property type="match status" value="1"/>
</dbReference>
<dbReference type="SUPFAM" id="SSF55347">
    <property type="entry name" value="Glyceraldehyde-3-phosphate dehydrogenase-like, C-terminal domain"/>
    <property type="match status" value="1"/>
</dbReference>
<dbReference type="Gene3D" id="3.40.50.720">
    <property type="entry name" value="NAD(P)-binding Rossmann-like Domain"/>
    <property type="match status" value="1"/>
</dbReference>
<evidence type="ECO:0000259" key="3">
    <source>
        <dbReference type="Pfam" id="PF02894"/>
    </source>
</evidence>
<dbReference type="PANTHER" id="PTHR43377:SF2">
    <property type="entry name" value="BINDING ROSSMANN FOLD OXIDOREDUCTASE, PUTATIVE (AFU_ORTHOLOGUE AFUA_4G00560)-RELATED"/>
    <property type="match status" value="1"/>
</dbReference>
<keyword evidence="5" id="KW-1185">Reference proteome</keyword>
<dbReference type="GO" id="GO:0000166">
    <property type="term" value="F:nucleotide binding"/>
    <property type="evidence" value="ECO:0007669"/>
    <property type="project" value="InterPro"/>
</dbReference>
<dbReference type="Pfam" id="PF01408">
    <property type="entry name" value="GFO_IDH_MocA"/>
    <property type="match status" value="1"/>
</dbReference>
<dbReference type="KEGG" id="prz:GZH47_11600"/>
<dbReference type="EMBL" id="CP048286">
    <property type="protein sequence ID" value="QHW35046.1"/>
    <property type="molecule type" value="Genomic_DNA"/>
</dbReference>